<comment type="caution">
    <text evidence="6">The sequence shown here is derived from an EMBL/GenBank/DDBJ whole genome shotgun (WGS) entry which is preliminary data.</text>
</comment>
<keyword evidence="1" id="KW-0813">Transport</keyword>
<evidence type="ECO:0000256" key="4">
    <source>
        <dbReference type="ARBA" id="ARBA00022840"/>
    </source>
</evidence>
<name>A0ABQ6IJ60_9MICO</name>
<dbReference type="InterPro" id="IPR050107">
    <property type="entry name" value="ABC_carbohydrate_import_ATPase"/>
</dbReference>
<evidence type="ECO:0000313" key="6">
    <source>
        <dbReference type="EMBL" id="GMA36772.1"/>
    </source>
</evidence>
<dbReference type="EMBL" id="BSUN01000001">
    <property type="protein sequence ID" value="GMA36772.1"/>
    <property type="molecule type" value="Genomic_DNA"/>
</dbReference>
<gene>
    <name evidence="6" type="ORF">GCM10025876_29760</name>
</gene>
<evidence type="ECO:0000256" key="3">
    <source>
        <dbReference type="ARBA" id="ARBA00022741"/>
    </source>
</evidence>
<organism evidence="6 7">
    <name type="scientific">Demequina litorisediminis</name>
    <dbReference type="NCBI Taxonomy" id="1849022"/>
    <lineage>
        <taxon>Bacteria</taxon>
        <taxon>Bacillati</taxon>
        <taxon>Actinomycetota</taxon>
        <taxon>Actinomycetes</taxon>
        <taxon>Micrococcales</taxon>
        <taxon>Demequinaceae</taxon>
        <taxon>Demequina</taxon>
    </lineage>
</organism>
<proteinExistence type="predicted"/>
<evidence type="ECO:0000256" key="5">
    <source>
        <dbReference type="SAM" id="MobiDB-lite"/>
    </source>
</evidence>
<dbReference type="InterPro" id="IPR027417">
    <property type="entry name" value="P-loop_NTPase"/>
</dbReference>
<keyword evidence="7" id="KW-1185">Reference proteome</keyword>
<feature type="compositionally biased region" description="Basic residues" evidence="5">
    <location>
        <begin position="81"/>
        <end position="91"/>
    </location>
</feature>
<keyword evidence="3" id="KW-0547">Nucleotide-binding</keyword>
<dbReference type="PANTHER" id="PTHR43790">
    <property type="entry name" value="CARBOHYDRATE TRANSPORT ATP-BINDING PROTEIN MG119-RELATED"/>
    <property type="match status" value="1"/>
</dbReference>
<dbReference type="Proteomes" id="UP001157125">
    <property type="component" value="Unassembled WGS sequence"/>
</dbReference>
<protein>
    <recommendedName>
        <fullName evidence="8">Sugar ABC transporter ATP-binding protein</fullName>
    </recommendedName>
</protein>
<dbReference type="PANTHER" id="PTHR43790:SF9">
    <property type="entry name" value="GALACTOFURANOSE TRANSPORTER ATP-BINDING PROTEIN YTFR"/>
    <property type="match status" value="1"/>
</dbReference>
<evidence type="ECO:0000313" key="7">
    <source>
        <dbReference type="Proteomes" id="UP001157125"/>
    </source>
</evidence>
<evidence type="ECO:0008006" key="8">
    <source>
        <dbReference type="Google" id="ProtNLM"/>
    </source>
</evidence>
<evidence type="ECO:0000256" key="1">
    <source>
        <dbReference type="ARBA" id="ARBA00022448"/>
    </source>
</evidence>
<dbReference type="SUPFAM" id="SSF52540">
    <property type="entry name" value="P-loop containing nucleoside triphosphate hydrolases"/>
    <property type="match status" value="1"/>
</dbReference>
<dbReference type="Gene3D" id="3.40.50.300">
    <property type="entry name" value="P-loop containing nucleotide triphosphate hydrolases"/>
    <property type="match status" value="1"/>
</dbReference>
<keyword evidence="2" id="KW-0677">Repeat</keyword>
<feature type="region of interest" description="Disordered" evidence="5">
    <location>
        <begin position="81"/>
        <end position="107"/>
    </location>
</feature>
<evidence type="ECO:0000256" key="2">
    <source>
        <dbReference type="ARBA" id="ARBA00022737"/>
    </source>
</evidence>
<accession>A0ABQ6IJ60</accession>
<sequence>MTAARWSRLFAVIRDLKARGVAILFVSHFLDQVYEISDRITVLRNGRLIGEHLVGDLPREALVTEMIGRALDEALGAVRRRRARDRPHRHARAECVGHRPQGHSRAG</sequence>
<keyword evidence="4" id="KW-0067">ATP-binding</keyword>
<reference evidence="7" key="1">
    <citation type="journal article" date="2019" name="Int. J. Syst. Evol. Microbiol.">
        <title>The Global Catalogue of Microorganisms (GCM) 10K type strain sequencing project: providing services to taxonomists for standard genome sequencing and annotation.</title>
        <authorList>
            <consortium name="The Broad Institute Genomics Platform"/>
            <consortium name="The Broad Institute Genome Sequencing Center for Infectious Disease"/>
            <person name="Wu L."/>
            <person name="Ma J."/>
        </authorList>
    </citation>
    <scope>NUCLEOTIDE SEQUENCE [LARGE SCALE GENOMIC DNA]</scope>
    <source>
        <strain evidence="7">NBRC 112299</strain>
    </source>
</reference>